<dbReference type="PANTHER" id="PTHR34590:SF5">
    <property type="entry name" value="OS04G0586500 PROTEIN"/>
    <property type="match status" value="1"/>
</dbReference>
<dbReference type="PANTHER" id="PTHR34590">
    <property type="entry name" value="OS03G0124300 PROTEIN-RELATED"/>
    <property type="match status" value="1"/>
</dbReference>
<gene>
    <name evidence="1" type="ORF">BUALT_Bualt05G0142200</name>
</gene>
<organism evidence="1 2">
    <name type="scientific">Buddleja alternifolia</name>
    <dbReference type="NCBI Taxonomy" id="168488"/>
    <lineage>
        <taxon>Eukaryota</taxon>
        <taxon>Viridiplantae</taxon>
        <taxon>Streptophyta</taxon>
        <taxon>Embryophyta</taxon>
        <taxon>Tracheophyta</taxon>
        <taxon>Spermatophyta</taxon>
        <taxon>Magnoliopsida</taxon>
        <taxon>eudicotyledons</taxon>
        <taxon>Gunneridae</taxon>
        <taxon>Pentapetalae</taxon>
        <taxon>asterids</taxon>
        <taxon>lamiids</taxon>
        <taxon>Lamiales</taxon>
        <taxon>Scrophulariaceae</taxon>
        <taxon>Buddlejeae</taxon>
        <taxon>Buddleja</taxon>
    </lineage>
</organism>
<name>A0AAV6XV82_9LAMI</name>
<proteinExistence type="predicted"/>
<dbReference type="EMBL" id="WHWC01000005">
    <property type="protein sequence ID" value="KAG8383033.1"/>
    <property type="molecule type" value="Genomic_DNA"/>
</dbReference>
<protein>
    <submittedName>
        <fullName evidence="1">Uncharacterized protein</fullName>
    </submittedName>
</protein>
<dbReference type="Proteomes" id="UP000826271">
    <property type="component" value="Unassembled WGS sequence"/>
</dbReference>
<sequence>MAIRAFDSEGTFRNMEYSFEQISEIRRYLEMWKSDYELMLQNWHNKSENKHEHQVDRKEVAAQLSSKETSFHQTQGVFDEMPETLVESLYSDYLRALVATVHDNIYPVTTETLQQVFGRFGIIEGVDILSTVENFQALSWKNSFGNGSKFETDVSVVDKVEFPYKLEYPYKLESPPFHSSVPSIILLESSIDVGILHSREDFAEFCEHKVPTEIVVQVLGELSIKELGNMSSFVNLEKLKPGEKLIRLHFKPAPYKGFEKVKDLFNVEAGRFTLLYNFSASLTSVNSFAKEFCISIGENQTPNIIFYPENSQSLDSGTYAFVNDIEIISVSKHLSYFHGRDLGAQVIRQKSLVYIDNTVALELIHKLNVKKGSVSSGDGSNDMLGL</sequence>
<reference evidence="1" key="1">
    <citation type="submission" date="2019-10" db="EMBL/GenBank/DDBJ databases">
        <authorList>
            <person name="Zhang R."/>
            <person name="Pan Y."/>
            <person name="Wang J."/>
            <person name="Ma R."/>
            <person name="Yu S."/>
        </authorList>
    </citation>
    <scope>NUCLEOTIDE SEQUENCE</scope>
    <source>
        <strain evidence="1">LA-IB0</strain>
        <tissue evidence="1">Leaf</tissue>
    </source>
</reference>
<dbReference type="AlphaFoldDB" id="A0AAV6XV82"/>
<evidence type="ECO:0000313" key="2">
    <source>
        <dbReference type="Proteomes" id="UP000826271"/>
    </source>
</evidence>
<dbReference type="GO" id="GO:0004714">
    <property type="term" value="F:transmembrane receptor protein tyrosine kinase activity"/>
    <property type="evidence" value="ECO:0007669"/>
    <property type="project" value="InterPro"/>
</dbReference>
<keyword evidence="2" id="KW-1185">Reference proteome</keyword>
<comment type="caution">
    <text evidence="1">The sequence shown here is derived from an EMBL/GenBank/DDBJ whole genome shotgun (WGS) entry which is preliminary data.</text>
</comment>
<accession>A0AAV6XV82</accession>
<evidence type="ECO:0000313" key="1">
    <source>
        <dbReference type="EMBL" id="KAG8383033.1"/>
    </source>
</evidence>
<dbReference type="InterPro" id="IPR045272">
    <property type="entry name" value="ANXUR1/2-like"/>
</dbReference>